<dbReference type="GO" id="GO:0034204">
    <property type="term" value="P:lipid translocation"/>
    <property type="evidence" value="ECO:0007669"/>
    <property type="project" value="TreeGrafter"/>
</dbReference>
<keyword evidence="5" id="KW-0573">Peptidoglycan synthesis</keyword>
<feature type="transmembrane region" description="Helical" evidence="8">
    <location>
        <begin position="139"/>
        <end position="166"/>
    </location>
</feature>
<dbReference type="GO" id="GO:0008360">
    <property type="term" value="P:regulation of cell shape"/>
    <property type="evidence" value="ECO:0007669"/>
    <property type="project" value="UniProtKB-KW"/>
</dbReference>
<dbReference type="PRINTS" id="PR01806">
    <property type="entry name" value="VIRFACTRMVIN"/>
</dbReference>
<dbReference type="GO" id="GO:0005886">
    <property type="term" value="C:plasma membrane"/>
    <property type="evidence" value="ECO:0007669"/>
    <property type="project" value="UniProtKB-SubCell"/>
</dbReference>
<comment type="subcellular location">
    <subcellularLocation>
        <location evidence="1">Cell membrane</location>
        <topology evidence="1">Multi-pass membrane protein</topology>
    </subcellularLocation>
</comment>
<evidence type="ECO:0000256" key="6">
    <source>
        <dbReference type="ARBA" id="ARBA00022989"/>
    </source>
</evidence>
<protein>
    <recommendedName>
        <fullName evidence="11">Peptidoglycan lipid II flippase</fullName>
    </recommendedName>
</protein>
<keyword evidence="6 8" id="KW-1133">Transmembrane helix</keyword>
<keyword evidence="2" id="KW-1003">Cell membrane</keyword>
<dbReference type="GO" id="GO:0009252">
    <property type="term" value="P:peptidoglycan biosynthetic process"/>
    <property type="evidence" value="ECO:0007669"/>
    <property type="project" value="UniProtKB-KW"/>
</dbReference>
<dbReference type="RefSeq" id="WP_169410888.1">
    <property type="nucleotide sequence ID" value="NZ_JAAXKZ010000013.1"/>
</dbReference>
<evidence type="ECO:0000256" key="7">
    <source>
        <dbReference type="ARBA" id="ARBA00023136"/>
    </source>
</evidence>
<keyword evidence="4" id="KW-0133">Cell shape</keyword>
<dbReference type="InterPro" id="IPR004268">
    <property type="entry name" value="MurJ"/>
</dbReference>
<feature type="transmembrane region" description="Helical" evidence="8">
    <location>
        <begin position="173"/>
        <end position="198"/>
    </location>
</feature>
<gene>
    <name evidence="9" type="ORF">HF519_05910</name>
</gene>
<evidence type="ECO:0000313" key="10">
    <source>
        <dbReference type="Proteomes" id="UP000586918"/>
    </source>
</evidence>
<feature type="transmembrane region" description="Helical" evidence="8">
    <location>
        <begin position="437"/>
        <end position="459"/>
    </location>
</feature>
<evidence type="ECO:0000256" key="3">
    <source>
        <dbReference type="ARBA" id="ARBA00022692"/>
    </source>
</evidence>
<dbReference type="Pfam" id="PF03023">
    <property type="entry name" value="MurJ"/>
    <property type="match status" value="1"/>
</dbReference>
<evidence type="ECO:0000256" key="5">
    <source>
        <dbReference type="ARBA" id="ARBA00022984"/>
    </source>
</evidence>
<comment type="caution">
    <text evidence="9">The sequence shown here is derived from an EMBL/GenBank/DDBJ whole genome shotgun (WGS) entry which is preliminary data.</text>
</comment>
<dbReference type="GO" id="GO:0015648">
    <property type="term" value="F:lipid-linked peptidoglycan transporter activity"/>
    <property type="evidence" value="ECO:0007669"/>
    <property type="project" value="TreeGrafter"/>
</dbReference>
<dbReference type="PANTHER" id="PTHR47019">
    <property type="entry name" value="LIPID II FLIPPASE MURJ"/>
    <property type="match status" value="1"/>
</dbReference>
<feature type="transmembrane region" description="Helical" evidence="8">
    <location>
        <begin position="210"/>
        <end position="239"/>
    </location>
</feature>
<evidence type="ECO:0000256" key="2">
    <source>
        <dbReference type="ARBA" id="ARBA00022475"/>
    </source>
</evidence>
<feature type="transmembrane region" description="Helical" evidence="8">
    <location>
        <begin position="412"/>
        <end position="431"/>
    </location>
</feature>
<evidence type="ECO:0000256" key="8">
    <source>
        <dbReference type="SAM" id="Phobius"/>
    </source>
</evidence>
<feature type="transmembrane region" description="Helical" evidence="8">
    <location>
        <begin position="336"/>
        <end position="359"/>
    </location>
</feature>
<keyword evidence="10" id="KW-1185">Reference proteome</keyword>
<sequence length="535" mass="54432">MLKPMRRSSLPVGRERGPARNSASVAAWTLVSRTTGLARVVVIGAVLGPTYFANVFASTNVTPTLIFSALGGSAVAMVLVPALVRAVSDRGVAGAAGTMGKVTGYLLGVSAALAALLVVASPGLAWAMTLGVDTDRSRAYLLCLIMLISVAAQVVLYTLAAIGAAVQQARHRFALAAAAPALENIGLIATMIVAALLFRPGPEVDEVPLGLVVTLGLGSTIAVGLHAAAQLAGAAAAGLPVRPMRGWSADPHAAEVAARLRRSVGVTAFPCASYFMLVLLAATVPGGVLVLQISWAIYQLPTALGARAVSAAVLPGLASAAEHGDAAGFASSWRRALTYVAIASLPPLCMLVVFAESIANILANGELRSTALTTSLVACIMVLGVSQLAAGVQEVGRQALFARLDLRGPQQASVVSVVTTAVVGSCALLLPTGAPRLVGICLAVLAADAVATGVVLVMLRNRLRPDAIADHRQLGAAFVATIAMLPAVVLGRSVVDHTTSGRVGELVIVVVAATIGLTTFVLTIRALWRRIGATP</sequence>
<name>A0A848DEY3_9PSEU</name>
<proteinExistence type="predicted"/>
<dbReference type="Proteomes" id="UP000586918">
    <property type="component" value="Unassembled WGS sequence"/>
</dbReference>
<dbReference type="EMBL" id="JAAXKZ010000013">
    <property type="protein sequence ID" value="NMH91135.1"/>
    <property type="molecule type" value="Genomic_DNA"/>
</dbReference>
<accession>A0A848DEY3</accession>
<keyword evidence="7 8" id="KW-0472">Membrane</keyword>
<dbReference type="PANTHER" id="PTHR47019:SF1">
    <property type="entry name" value="LIPID II FLIPPASE MURJ"/>
    <property type="match status" value="1"/>
</dbReference>
<feature type="transmembrane region" description="Helical" evidence="8">
    <location>
        <begin position="371"/>
        <end position="392"/>
    </location>
</feature>
<feature type="transmembrane region" description="Helical" evidence="8">
    <location>
        <begin position="105"/>
        <end position="127"/>
    </location>
</feature>
<feature type="transmembrane region" description="Helical" evidence="8">
    <location>
        <begin position="271"/>
        <end position="298"/>
    </location>
</feature>
<dbReference type="InterPro" id="IPR051050">
    <property type="entry name" value="Lipid_II_flippase_MurJ/MviN"/>
</dbReference>
<evidence type="ECO:0000256" key="4">
    <source>
        <dbReference type="ARBA" id="ARBA00022960"/>
    </source>
</evidence>
<keyword evidence="3 8" id="KW-0812">Transmembrane</keyword>
<reference evidence="9 10" key="1">
    <citation type="submission" date="2020-04" db="EMBL/GenBank/DDBJ databases">
        <authorList>
            <person name="Klaysubun C."/>
            <person name="Duangmal K."/>
            <person name="Lipun K."/>
        </authorList>
    </citation>
    <scope>NUCLEOTIDE SEQUENCE [LARGE SCALE GENOMIC DNA]</scope>
    <source>
        <strain evidence="9 10">DSM 45300</strain>
    </source>
</reference>
<feature type="transmembrane region" description="Helical" evidence="8">
    <location>
        <begin position="506"/>
        <end position="528"/>
    </location>
</feature>
<evidence type="ECO:0000313" key="9">
    <source>
        <dbReference type="EMBL" id="NMH91135.1"/>
    </source>
</evidence>
<feature type="transmembrane region" description="Helical" evidence="8">
    <location>
        <begin position="474"/>
        <end position="494"/>
    </location>
</feature>
<feature type="transmembrane region" description="Helical" evidence="8">
    <location>
        <begin position="36"/>
        <end position="53"/>
    </location>
</feature>
<organism evidence="9 10">
    <name type="scientific">Pseudonocardia bannensis</name>
    <dbReference type="NCBI Taxonomy" id="630973"/>
    <lineage>
        <taxon>Bacteria</taxon>
        <taxon>Bacillati</taxon>
        <taxon>Actinomycetota</taxon>
        <taxon>Actinomycetes</taxon>
        <taxon>Pseudonocardiales</taxon>
        <taxon>Pseudonocardiaceae</taxon>
        <taxon>Pseudonocardia</taxon>
    </lineage>
</organism>
<evidence type="ECO:0000256" key="1">
    <source>
        <dbReference type="ARBA" id="ARBA00004651"/>
    </source>
</evidence>
<evidence type="ECO:0008006" key="11">
    <source>
        <dbReference type="Google" id="ProtNLM"/>
    </source>
</evidence>
<dbReference type="AlphaFoldDB" id="A0A848DEY3"/>
<feature type="transmembrane region" description="Helical" evidence="8">
    <location>
        <begin position="65"/>
        <end position="84"/>
    </location>
</feature>